<organism evidence="1 2">
    <name type="scientific">Mesorhizobium denitrificans</name>
    <dbReference type="NCBI Taxonomy" id="2294114"/>
    <lineage>
        <taxon>Bacteria</taxon>
        <taxon>Pseudomonadati</taxon>
        <taxon>Pseudomonadota</taxon>
        <taxon>Alphaproteobacteria</taxon>
        <taxon>Hyphomicrobiales</taxon>
        <taxon>Phyllobacteriaceae</taxon>
        <taxon>Mesorhizobium</taxon>
    </lineage>
</organism>
<dbReference type="Proteomes" id="UP000262379">
    <property type="component" value="Unassembled WGS sequence"/>
</dbReference>
<keyword evidence="2" id="KW-1185">Reference proteome</keyword>
<dbReference type="EMBL" id="QURN01000025">
    <property type="protein sequence ID" value="RFC63859.1"/>
    <property type="molecule type" value="Genomic_DNA"/>
</dbReference>
<reference evidence="2" key="1">
    <citation type="submission" date="2018-08" db="EMBL/GenBank/DDBJ databases">
        <authorList>
            <person name="Im W.T."/>
        </authorList>
    </citation>
    <scope>NUCLEOTIDE SEQUENCE [LARGE SCALE GENOMIC DNA]</scope>
    <source>
        <strain evidence="2">LA-28</strain>
    </source>
</reference>
<sequence>MRWLAIRTTFVFLEVAAATRQQNIVAADLLEGHAEIVDDFEPAEIGTAMYESYVRIAKRMMDEDSENLWPSKI</sequence>
<comment type="caution">
    <text evidence="1">The sequence shown here is derived from an EMBL/GenBank/DDBJ whole genome shotgun (WGS) entry which is preliminary data.</text>
</comment>
<accession>A0A371X3S3</accession>
<protein>
    <submittedName>
        <fullName evidence="1">Uncharacterized protein</fullName>
    </submittedName>
</protein>
<gene>
    <name evidence="1" type="ORF">DY251_20460</name>
</gene>
<evidence type="ECO:0000313" key="1">
    <source>
        <dbReference type="EMBL" id="RFC63859.1"/>
    </source>
</evidence>
<dbReference type="AlphaFoldDB" id="A0A371X3S3"/>
<proteinExistence type="predicted"/>
<evidence type="ECO:0000313" key="2">
    <source>
        <dbReference type="Proteomes" id="UP000262379"/>
    </source>
</evidence>
<name>A0A371X3S3_9HYPH</name>